<evidence type="ECO:0000313" key="7">
    <source>
        <dbReference type="Proteomes" id="UP000638313"/>
    </source>
</evidence>
<dbReference type="Gene3D" id="3.40.50.1820">
    <property type="entry name" value="alpha/beta hydrolase"/>
    <property type="match status" value="1"/>
</dbReference>
<gene>
    <name evidence="6" type="ORF">GCM10010218_45900</name>
</gene>
<keyword evidence="7" id="KW-1185">Reference proteome</keyword>
<evidence type="ECO:0000259" key="5">
    <source>
        <dbReference type="Pfam" id="PF08386"/>
    </source>
</evidence>
<reference evidence="6" key="1">
    <citation type="journal article" date="2014" name="Int. J. Syst. Evol. Microbiol.">
        <title>Complete genome sequence of Corynebacterium casei LMG S-19264T (=DSM 44701T), isolated from a smear-ripened cheese.</title>
        <authorList>
            <consortium name="US DOE Joint Genome Institute (JGI-PGF)"/>
            <person name="Walter F."/>
            <person name="Albersmeier A."/>
            <person name="Kalinowski J."/>
            <person name="Ruckert C."/>
        </authorList>
    </citation>
    <scope>NUCLEOTIDE SEQUENCE</scope>
    <source>
        <strain evidence="6">JCM 4059</strain>
    </source>
</reference>
<dbReference type="Pfam" id="PF00561">
    <property type="entry name" value="Abhydrolase_1"/>
    <property type="match status" value="1"/>
</dbReference>
<dbReference type="PANTHER" id="PTHR43248">
    <property type="entry name" value="2-SUCCINYL-6-HYDROXY-2,4-CYCLOHEXADIENE-1-CARBOXYLATE SYNTHASE"/>
    <property type="match status" value="1"/>
</dbReference>
<dbReference type="SUPFAM" id="SSF53474">
    <property type="entry name" value="alpha/beta-Hydrolases"/>
    <property type="match status" value="1"/>
</dbReference>
<name>A0A919B5V5_9ACTN</name>
<dbReference type="PANTHER" id="PTHR43248:SF29">
    <property type="entry name" value="TRIPEPTIDYL AMINOPEPTIDASE"/>
    <property type="match status" value="1"/>
</dbReference>
<evidence type="ECO:0000259" key="4">
    <source>
        <dbReference type="Pfam" id="PF00561"/>
    </source>
</evidence>
<comment type="similarity">
    <text evidence="1">Belongs to the peptidase S33 family.</text>
</comment>
<keyword evidence="3 6" id="KW-0378">Hydrolase</keyword>
<dbReference type="AlphaFoldDB" id="A0A919B5V5"/>
<dbReference type="Pfam" id="PF08386">
    <property type="entry name" value="Abhydrolase_4"/>
    <property type="match status" value="1"/>
</dbReference>
<dbReference type="RefSeq" id="WP_190131553.1">
    <property type="nucleotide sequence ID" value="NZ_BNBD01000010.1"/>
</dbReference>
<keyword evidence="2" id="KW-0732">Signal</keyword>
<dbReference type="InterPro" id="IPR013595">
    <property type="entry name" value="Pept_S33_TAP-like_C"/>
</dbReference>
<dbReference type="InterPro" id="IPR029058">
    <property type="entry name" value="AB_hydrolase_fold"/>
</dbReference>
<protein>
    <submittedName>
        <fullName evidence="6">Alpha/beta hydrolase</fullName>
    </submittedName>
</protein>
<dbReference type="EMBL" id="BNBD01000010">
    <property type="protein sequence ID" value="GHF59256.1"/>
    <property type="molecule type" value="Genomic_DNA"/>
</dbReference>
<feature type="domain" description="AB hydrolase-1" evidence="4">
    <location>
        <begin position="102"/>
        <end position="275"/>
    </location>
</feature>
<dbReference type="GO" id="GO:0016787">
    <property type="term" value="F:hydrolase activity"/>
    <property type="evidence" value="ECO:0007669"/>
    <property type="project" value="UniProtKB-KW"/>
</dbReference>
<dbReference type="InterPro" id="IPR051601">
    <property type="entry name" value="Serine_prot/Carboxylest_S33"/>
</dbReference>
<proteinExistence type="inferred from homology"/>
<dbReference type="PROSITE" id="PS51257">
    <property type="entry name" value="PROKAR_LIPOPROTEIN"/>
    <property type="match status" value="1"/>
</dbReference>
<organism evidence="6 7">
    <name type="scientific">Streptomyces mashuensis</name>
    <dbReference type="NCBI Taxonomy" id="33904"/>
    <lineage>
        <taxon>Bacteria</taxon>
        <taxon>Bacillati</taxon>
        <taxon>Actinomycetota</taxon>
        <taxon>Actinomycetes</taxon>
        <taxon>Kitasatosporales</taxon>
        <taxon>Streptomycetaceae</taxon>
        <taxon>Streptomyces</taxon>
    </lineage>
</organism>
<evidence type="ECO:0000313" key="6">
    <source>
        <dbReference type="EMBL" id="GHF59256.1"/>
    </source>
</evidence>
<evidence type="ECO:0000256" key="2">
    <source>
        <dbReference type="ARBA" id="ARBA00022729"/>
    </source>
</evidence>
<comment type="caution">
    <text evidence="6">The sequence shown here is derived from an EMBL/GenBank/DDBJ whole genome shotgun (WGS) entry which is preliminary data.</text>
</comment>
<reference evidence="6" key="2">
    <citation type="submission" date="2020-09" db="EMBL/GenBank/DDBJ databases">
        <authorList>
            <person name="Sun Q."/>
            <person name="Ohkuma M."/>
        </authorList>
    </citation>
    <scope>NUCLEOTIDE SEQUENCE</scope>
    <source>
        <strain evidence="6">JCM 4059</strain>
    </source>
</reference>
<feature type="domain" description="Peptidase S33 tripeptidyl aminopeptidase-like C-terminal" evidence="5">
    <location>
        <begin position="404"/>
        <end position="506"/>
    </location>
</feature>
<accession>A0A919B5V5</accession>
<dbReference type="InterPro" id="IPR000073">
    <property type="entry name" value="AB_hydrolase_1"/>
</dbReference>
<evidence type="ECO:0000256" key="3">
    <source>
        <dbReference type="ARBA" id="ARBA00022801"/>
    </source>
</evidence>
<sequence>MRDRPRVVAVVLLVLGLAAAGCTGGGRAARPAAGASAGAGQRLGWGACAAPDAGAEGATLRPDAQCAWLTVPVDYGAPDKGTVRIRLARVQAADPARRLGSLVFNPGGPGEAGAAMVAGGVFEPTGPVLDRYDLVGFDPRGTGRSAPIRCPEGTGGDLIPRTPEQADAEYRAAAAQGEECRRAAGPLLAHMDSVTVARDLDLLRAALGESRLTYLGYSYGTYIGQHYAHLFPGRVGRFVLDGVVDPGADQVTTARADLVSLGASFASFARACAAAGCPLGRSEAEITRRTTDFVRGLDAHPLPGPEGSRLTTGLAVQGVREPLYQAARWPDLSQALLEAMRGRPGGLIELAVERTSRLGGGAPGAGEPAVDPTMARNAVECLDRPGPRGPGALLPLIQEFDRASPLFGATVGAGLFRCAAWPFGPTGRAEPLGAPQALAMLLVSWTTDPATPLANAERVRRTLGTASLVERAGTGHTAYAGGSPCTDAAVEAFLVEGRQPAQRVHCPA</sequence>
<dbReference type="Proteomes" id="UP000638313">
    <property type="component" value="Unassembled WGS sequence"/>
</dbReference>
<evidence type="ECO:0000256" key="1">
    <source>
        <dbReference type="ARBA" id="ARBA00010088"/>
    </source>
</evidence>